<name>A0A024EL72_9PSED</name>
<dbReference type="SMART" id="SM00382">
    <property type="entry name" value="AAA"/>
    <property type="match status" value="1"/>
</dbReference>
<dbReference type="InterPro" id="IPR027417">
    <property type="entry name" value="P-loop_NTPase"/>
</dbReference>
<proteinExistence type="predicted"/>
<protein>
    <recommendedName>
        <fullName evidence="1">AAA+ ATPase domain-containing protein</fullName>
    </recommendedName>
</protein>
<dbReference type="SUPFAM" id="SSF52540">
    <property type="entry name" value="P-loop containing nucleoside triphosphate hydrolases"/>
    <property type="match status" value="1"/>
</dbReference>
<dbReference type="OrthoDB" id="9806951at2"/>
<dbReference type="Pfam" id="PF18974">
    <property type="entry name" value="DUF5710"/>
    <property type="match status" value="1"/>
</dbReference>
<keyword evidence="2" id="KW-0614">Plasmid</keyword>
<dbReference type="KEGG" id="pman:OU5_P0392"/>
<reference evidence="2 3" key="1">
    <citation type="journal article" date="2012" name="J. Bacteriol.">
        <title>Genome sequence of cold-adapted Pseudomonas mandelii strain JR-1.</title>
        <authorList>
            <person name="Jang S.H."/>
            <person name="Kim J."/>
            <person name="Kim J."/>
            <person name="Hong S."/>
            <person name="Lee C."/>
        </authorList>
    </citation>
    <scope>NUCLEOTIDE SEQUENCE [LARGE SCALE GENOMIC DNA]</scope>
    <source>
        <strain evidence="2 3">JR-1</strain>
        <plasmid evidence="3">Plasmid</plasmid>
    </source>
</reference>
<dbReference type="PANTHER" id="PTHR42957">
    <property type="entry name" value="HELICASE MJ1565-RELATED"/>
    <property type="match status" value="1"/>
</dbReference>
<dbReference type="PANTHER" id="PTHR42957:SF1">
    <property type="entry name" value="HELICASE MJ1565-RELATED"/>
    <property type="match status" value="1"/>
</dbReference>
<evidence type="ECO:0000313" key="2">
    <source>
        <dbReference type="EMBL" id="AHZ73644.1"/>
    </source>
</evidence>
<geneLocation type="plasmid" evidence="3"/>
<dbReference type="EMBL" id="CP005961">
    <property type="protein sequence ID" value="AHZ73644.1"/>
    <property type="molecule type" value="Genomic_DNA"/>
</dbReference>
<dbReference type="InterPro" id="IPR003593">
    <property type="entry name" value="AAA+_ATPase"/>
</dbReference>
<organism evidence="2 3">
    <name type="scientific">Pseudomonas mandelii JR-1</name>
    <dbReference type="NCBI Taxonomy" id="1147786"/>
    <lineage>
        <taxon>Bacteria</taxon>
        <taxon>Pseudomonadati</taxon>
        <taxon>Pseudomonadota</taxon>
        <taxon>Gammaproteobacteria</taxon>
        <taxon>Pseudomonadales</taxon>
        <taxon>Pseudomonadaceae</taxon>
        <taxon>Pseudomonas</taxon>
    </lineage>
</organism>
<evidence type="ECO:0000313" key="3">
    <source>
        <dbReference type="Proteomes" id="UP000026913"/>
    </source>
</evidence>
<dbReference type="Proteomes" id="UP000026913">
    <property type="component" value="Plasmid unnamed"/>
</dbReference>
<dbReference type="InterPro" id="IPR002789">
    <property type="entry name" value="HerA_central"/>
</dbReference>
<dbReference type="InterPro" id="IPR043764">
    <property type="entry name" value="DUF5710"/>
</dbReference>
<gene>
    <name evidence="2" type="ORF">OU5_P0392</name>
</gene>
<dbReference type="RefSeq" id="WP_010466487.1">
    <property type="nucleotide sequence ID" value="NZ_CP005961.1"/>
</dbReference>
<feature type="domain" description="AAA+ ATPase" evidence="1">
    <location>
        <begin position="28"/>
        <end position="450"/>
    </location>
</feature>
<dbReference type="AlphaFoldDB" id="A0A024EL72"/>
<dbReference type="Gene3D" id="3.40.50.300">
    <property type="entry name" value="P-loop containing nucleotide triphosphate hydrolases"/>
    <property type="match status" value="2"/>
</dbReference>
<sequence length="494" mass="55825">MQIRFGLNALELKKHNQVQVIWDSEKLVNGHTLLVGMSGAGKTFLLRKMISHMLQTSGSSVPRIHVFDIHGDLEIPGASEVRFSERSNWGLNPLRVNPDPHFGGIRKRVQAFISTIERSMRAMGTKQEACLRNLLLDVYAQYGFKQDDPSTWVVEEETAVIMTDGHEDRLFIDVPKAEKDEAKALGARWSGGPLYSWYVAQDQYQGAITRWPPKLMARTHPCIKDVLRMAQNIHQQSFLGTSAEAVSYLEVANRSAAAYRKKAIQALRKGEANFEDEAAKVDLDKAKAKAIDSFTTYVEAITTGRELTSLMKYDSTDVLKSVVDRLQNLDAIGIFKSVQPPFHESNPVWRYHLQALSMTERKLFVLFRLEEIFLAAVERGPQDRIRDVIILDEAHVFADESEDNIINTIAKEARKFGLMLVAASQSPTHFPQDFVASVATKVVLGIDEIFWKPSATKLRLREDALAWVTPTKTMLVQLKMKGETQNDWHWCSIA</sequence>
<dbReference type="Pfam" id="PF01935">
    <property type="entry name" value="DUF87"/>
    <property type="match status" value="1"/>
</dbReference>
<accession>A0A024EL72</accession>
<dbReference type="InterPro" id="IPR008571">
    <property type="entry name" value="HerA-like"/>
</dbReference>
<evidence type="ECO:0000259" key="1">
    <source>
        <dbReference type="SMART" id="SM00382"/>
    </source>
</evidence>
<dbReference type="HOGENOM" id="CLU_043150_0_0_6"/>